<gene>
    <name evidence="5" type="ORF">C122C_0794</name>
</gene>
<evidence type="ECO:0000313" key="5">
    <source>
        <dbReference type="EMBL" id="CUW10363.1"/>
    </source>
</evidence>
<dbReference type="Proteomes" id="UP000199271">
    <property type="component" value="Unassembled WGS sequence"/>
</dbReference>
<evidence type="ECO:0008006" key="7">
    <source>
        <dbReference type="Google" id="ProtNLM"/>
    </source>
</evidence>
<feature type="region of interest" description="Disordered" evidence="2">
    <location>
        <begin position="126"/>
        <end position="154"/>
    </location>
</feature>
<feature type="domain" description="Phage replisome organiser N-terminal" evidence="4">
    <location>
        <begin position="10"/>
        <end position="126"/>
    </location>
</feature>
<sequence>MADRKKRYFWLQLKEDFFDDDTMAYIEDQPNGKEYALIYLKMCLKSLKLDGYLKRVVGNTIIPYDIPTLAKLVNSNVDTVRVAMKMFEQIGLINILDGGEIYMNQIEEMIGSETEAAKQKRLERAKTENATLSQDSRKNVAQSKSKSLEIEKEQQPETNYQKLVAVFEKNGFGTISPIASQKLNDELIDFTKENGNDDESFNVLNKAFEIAVMNGANSLNYVLSITKRWYQSKLFTVSDIEASETKRHNKPNAEQKQDISKLSREEQLIAVMGKDGVRFD</sequence>
<accession>A0ABP2B803</accession>
<dbReference type="NCBIfam" id="TIGR01714">
    <property type="entry name" value="phage_rep_org_N"/>
    <property type="match status" value="1"/>
</dbReference>
<dbReference type="EMBL" id="FBSY01000007">
    <property type="protein sequence ID" value="CUW10363.1"/>
    <property type="molecule type" value="Genomic_DNA"/>
</dbReference>
<dbReference type="PANTHER" id="PTHR37293">
    <property type="entry name" value="PHAGE REPLICATION PROTEIN-RELATED"/>
    <property type="match status" value="1"/>
</dbReference>
<name>A0ABP2B803_9LACO</name>
<dbReference type="PANTHER" id="PTHR37293:SF7">
    <property type="entry name" value="HYPOTHETICAL PHAGE PROTEIN"/>
    <property type="match status" value="1"/>
</dbReference>
<dbReference type="Gene3D" id="1.10.10.630">
    <property type="entry name" value="DnaD domain-like"/>
    <property type="match status" value="1"/>
</dbReference>
<dbReference type="InterPro" id="IPR006343">
    <property type="entry name" value="DnaB/C_C"/>
</dbReference>
<feature type="domain" description="DnaB/C C-terminal" evidence="3">
    <location>
        <begin position="165"/>
        <end position="243"/>
    </location>
</feature>
<comment type="caution">
    <text evidence="5">The sequence shown here is derived from an EMBL/GenBank/DDBJ whole genome shotgun (WGS) entry which is preliminary data.</text>
</comment>
<organism evidence="5 6">
    <name type="scientific">Leuconostoc gasicomitatum</name>
    <dbReference type="NCBI Taxonomy" id="115778"/>
    <lineage>
        <taxon>Bacteria</taxon>
        <taxon>Bacillati</taxon>
        <taxon>Bacillota</taxon>
        <taxon>Bacilli</taxon>
        <taxon>Lactobacillales</taxon>
        <taxon>Lactobacillaceae</taxon>
        <taxon>Leuconostoc</taxon>
        <taxon>Leuconostoc gelidum group</taxon>
    </lineage>
</organism>
<dbReference type="RefSeq" id="WP_089997573.1">
    <property type="nucleotide sequence ID" value="NZ_FBSY01000007.1"/>
</dbReference>
<dbReference type="Pfam" id="PF07261">
    <property type="entry name" value="DnaB_2"/>
    <property type="match status" value="1"/>
</dbReference>
<comment type="similarity">
    <text evidence="1">Belongs to the DnaB/DnaD family.</text>
</comment>
<dbReference type="InterPro" id="IPR034829">
    <property type="entry name" value="DnaD-like_sf"/>
</dbReference>
<evidence type="ECO:0000313" key="6">
    <source>
        <dbReference type="Proteomes" id="UP000199271"/>
    </source>
</evidence>
<protein>
    <recommendedName>
        <fullName evidence="7">DnaD domain protein</fullName>
    </recommendedName>
</protein>
<dbReference type="SUPFAM" id="SSF158499">
    <property type="entry name" value="DnaD domain-like"/>
    <property type="match status" value="1"/>
</dbReference>
<evidence type="ECO:0000256" key="1">
    <source>
        <dbReference type="ARBA" id="ARBA00093462"/>
    </source>
</evidence>
<dbReference type="NCBIfam" id="TIGR01446">
    <property type="entry name" value="DnaD_dom"/>
    <property type="match status" value="1"/>
</dbReference>
<evidence type="ECO:0000256" key="2">
    <source>
        <dbReference type="SAM" id="MobiDB-lite"/>
    </source>
</evidence>
<proteinExistence type="inferred from homology"/>
<evidence type="ECO:0000259" key="4">
    <source>
        <dbReference type="Pfam" id="PF09681"/>
    </source>
</evidence>
<dbReference type="InterPro" id="IPR053162">
    <property type="entry name" value="DnaD"/>
</dbReference>
<keyword evidence="6" id="KW-1185">Reference proteome</keyword>
<dbReference type="InterPro" id="IPR010056">
    <property type="entry name" value="Phage_rep_org__N"/>
</dbReference>
<reference evidence="5 6" key="1">
    <citation type="submission" date="2015-12" db="EMBL/GenBank/DDBJ databases">
        <authorList>
            <person name="Andreevskaya M."/>
        </authorList>
    </citation>
    <scope>NUCLEOTIDE SEQUENCE [LARGE SCALE GENOMIC DNA]</scope>
    <source>
        <strain evidence="5 6">C122c</strain>
    </source>
</reference>
<dbReference type="Pfam" id="PF09681">
    <property type="entry name" value="Phage_rep_org_N"/>
    <property type="match status" value="1"/>
</dbReference>
<evidence type="ECO:0000259" key="3">
    <source>
        <dbReference type="Pfam" id="PF07261"/>
    </source>
</evidence>
<feature type="compositionally biased region" description="Polar residues" evidence="2">
    <location>
        <begin position="128"/>
        <end position="145"/>
    </location>
</feature>